<feature type="transmembrane region" description="Helical" evidence="1">
    <location>
        <begin position="63"/>
        <end position="84"/>
    </location>
</feature>
<gene>
    <name evidence="2" type="ORF">FHG71_21365</name>
</gene>
<feature type="transmembrane region" description="Helical" evidence="1">
    <location>
        <begin position="204"/>
        <end position="225"/>
    </location>
</feature>
<accession>A0A5C4N9X5</accession>
<evidence type="ECO:0000313" key="2">
    <source>
        <dbReference type="EMBL" id="TNC61182.1"/>
    </source>
</evidence>
<keyword evidence="3" id="KW-1185">Reference proteome</keyword>
<name>A0A5C4N9X5_9RHOB</name>
<dbReference type="Proteomes" id="UP000305709">
    <property type="component" value="Unassembled WGS sequence"/>
</dbReference>
<evidence type="ECO:0000313" key="3">
    <source>
        <dbReference type="Proteomes" id="UP000305709"/>
    </source>
</evidence>
<reference evidence="2 3" key="1">
    <citation type="submission" date="2019-06" db="EMBL/GenBank/DDBJ databases">
        <authorList>
            <person name="Jiang L."/>
        </authorList>
    </citation>
    <scope>NUCLEOTIDE SEQUENCE [LARGE SCALE GENOMIC DNA]</scope>
    <source>
        <strain evidence="2 3">YIM 48858</strain>
    </source>
</reference>
<sequence length="232" mass="24067">MVSPVSCWDRTCWGARSTASESRRNLAQSVFTVGKNLLALGRDPQRSTETNSRTLSMFDTLKVAAFAAAMALVPAVASATTTLAPGGSYDLLADDFFFDGQFNIGDAGNTYTIAFTNSSDKFAAISILGATVQQLSAAFTDGVTFTFGSLDPVKIAQDVSSGFETSLTVAAGETVNLSVQFGQVVDTGVRKGGVADIDFAVEAAVVPVPAAGLLLLTAMGGLAAMRRRKTVA</sequence>
<keyword evidence="1" id="KW-1133">Transmembrane helix</keyword>
<comment type="caution">
    <text evidence="2">The sequence shown here is derived from an EMBL/GenBank/DDBJ whole genome shotgun (WGS) entry which is preliminary data.</text>
</comment>
<dbReference type="NCBIfam" id="TIGR03370">
    <property type="entry name" value="VPLPA-CTERM"/>
    <property type="match status" value="1"/>
</dbReference>
<keyword evidence="1" id="KW-0812">Transmembrane</keyword>
<dbReference type="AlphaFoldDB" id="A0A5C4N9X5"/>
<dbReference type="NCBIfam" id="TIGR02595">
    <property type="entry name" value="PEP_CTERM"/>
    <property type="match status" value="1"/>
</dbReference>
<keyword evidence="1" id="KW-0472">Membrane</keyword>
<protein>
    <submittedName>
        <fullName evidence="2">VPLPA-CTERM sorting domain-containing protein</fullName>
    </submittedName>
</protein>
<evidence type="ECO:0000256" key="1">
    <source>
        <dbReference type="SAM" id="Phobius"/>
    </source>
</evidence>
<proteinExistence type="predicted"/>
<dbReference type="InterPro" id="IPR013424">
    <property type="entry name" value="Ice-binding_C"/>
</dbReference>
<dbReference type="InterPro" id="IPR022472">
    <property type="entry name" value="VPLPA-CTERM"/>
</dbReference>
<organism evidence="2 3">
    <name type="scientific">Rubellimicrobium roseum</name>
    <dbReference type="NCBI Taxonomy" id="687525"/>
    <lineage>
        <taxon>Bacteria</taxon>
        <taxon>Pseudomonadati</taxon>
        <taxon>Pseudomonadota</taxon>
        <taxon>Alphaproteobacteria</taxon>
        <taxon>Rhodobacterales</taxon>
        <taxon>Roseobacteraceae</taxon>
        <taxon>Rubellimicrobium</taxon>
    </lineage>
</organism>
<dbReference type="EMBL" id="VDFV01000070">
    <property type="protein sequence ID" value="TNC61182.1"/>
    <property type="molecule type" value="Genomic_DNA"/>
</dbReference>